<keyword evidence="3" id="KW-1185">Reference proteome</keyword>
<dbReference type="Pfam" id="PF04015">
    <property type="entry name" value="DUF362"/>
    <property type="match status" value="1"/>
</dbReference>
<dbReference type="InterPro" id="IPR007160">
    <property type="entry name" value="DUF362"/>
</dbReference>
<dbReference type="AlphaFoldDB" id="A0AAW6TY19"/>
<dbReference type="RefSeq" id="WP_349244683.1">
    <property type="nucleotide sequence ID" value="NZ_JASCXX010000009.1"/>
</dbReference>
<evidence type="ECO:0000313" key="3">
    <source>
        <dbReference type="Proteomes" id="UP001431776"/>
    </source>
</evidence>
<sequence length="358" mass="39162">MKVRQHFNRRQILRGFGAGAVAAAFGPLGLSADVARAQAEVEKAQVPGGPLFAQPAPPARVSLVKGNDRRDIVYQALKHIEDEVLASIEGKKKILIKPNFVATNRELSATHVDAVRGILDFLKPHCRQPITVGESTASRAGTFEGYTNYGYLALEKEYGVQLVDLNKQPCVYRYVFGRGHKPTPIRIISTFLDPDTYVISAARMKTHDRAVTTLALKNILLAAPLNDYKTNDKWLTHAEYNFSPKALIHFNMFHLAQEIYPDLGVIDGFVAMEGNGPVGGTPVDARVALASLDSLALDALATRLMGFDPNKIMYLTSLAEAGKGQGDLAKVTVLGTPAEECQFHFKPHERLIEPYGLG</sequence>
<name>A0AAW6TY19_9BACT</name>
<dbReference type="EMBL" id="JASCXX010000009">
    <property type="protein sequence ID" value="MDI6449277.1"/>
    <property type="molecule type" value="Genomic_DNA"/>
</dbReference>
<protein>
    <submittedName>
        <fullName evidence="2">DUF362 domain-containing protein</fullName>
    </submittedName>
</protein>
<organism evidence="2 3">
    <name type="scientific">Anaerobaca lacustris</name>
    <dbReference type="NCBI Taxonomy" id="3044600"/>
    <lineage>
        <taxon>Bacteria</taxon>
        <taxon>Pseudomonadati</taxon>
        <taxon>Planctomycetota</taxon>
        <taxon>Phycisphaerae</taxon>
        <taxon>Sedimentisphaerales</taxon>
        <taxon>Anaerobacaceae</taxon>
        <taxon>Anaerobaca</taxon>
    </lineage>
</organism>
<dbReference type="Proteomes" id="UP001431776">
    <property type="component" value="Unassembled WGS sequence"/>
</dbReference>
<dbReference type="InterPro" id="IPR006311">
    <property type="entry name" value="TAT_signal"/>
</dbReference>
<feature type="domain" description="DUF362" evidence="1">
    <location>
        <begin position="94"/>
        <end position="302"/>
    </location>
</feature>
<evidence type="ECO:0000259" key="1">
    <source>
        <dbReference type="Pfam" id="PF04015"/>
    </source>
</evidence>
<comment type="caution">
    <text evidence="2">The sequence shown here is derived from an EMBL/GenBank/DDBJ whole genome shotgun (WGS) entry which is preliminary data.</text>
</comment>
<evidence type="ECO:0000313" key="2">
    <source>
        <dbReference type="EMBL" id="MDI6449277.1"/>
    </source>
</evidence>
<dbReference type="PROSITE" id="PS51318">
    <property type="entry name" value="TAT"/>
    <property type="match status" value="1"/>
</dbReference>
<reference evidence="2" key="1">
    <citation type="submission" date="2023-05" db="EMBL/GenBank/DDBJ databases">
        <title>Anaerotaeda fermentans gen. nov., sp. nov., a novel anaerobic planctomycete of the new family within the order Sedimentisphaerales isolated from Taman Peninsula, Russia.</title>
        <authorList>
            <person name="Khomyakova M.A."/>
            <person name="Merkel A.Y."/>
            <person name="Slobodkin A.I."/>
        </authorList>
    </citation>
    <scope>NUCLEOTIDE SEQUENCE</scope>
    <source>
        <strain evidence="2">M17dextr</strain>
    </source>
</reference>
<accession>A0AAW6TY19</accession>
<proteinExistence type="predicted"/>
<gene>
    <name evidence="2" type="ORF">QJ522_09510</name>
</gene>